<feature type="transmembrane region" description="Helical" evidence="5">
    <location>
        <begin position="161"/>
        <end position="184"/>
    </location>
</feature>
<feature type="transmembrane region" description="Helical" evidence="5">
    <location>
        <begin position="190"/>
        <end position="209"/>
    </location>
</feature>
<evidence type="ECO:0000256" key="2">
    <source>
        <dbReference type="ARBA" id="ARBA00022692"/>
    </source>
</evidence>
<feature type="transmembrane region" description="Helical" evidence="5">
    <location>
        <begin position="305"/>
        <end position="325"/>
    </location>
</feature>
<protein>
    <submittedName>
        <fullName evidence="6">Uncharacterized protein</fullName>
    </submittedName>
</protein>
<comment type="subcellular location">
    <subcellularLocation>
        <location evidence="1">Membrane</location>
        <topology evidence="1">Multi-pass membrane protein</topology>
    </subcellularLocation>
</comment>
<dbReference type="GO" id="GO:0022857">
    <property type="term" value="F:transmembrane transporter activity"/>
    <property type="evidence" value="ECO:0007669"/>
    <property type="project" value="InterPro"/>
</dbReference>
<dbReference type="Pfam" id="PF00083">
    <property type="entry name" value="Sugar_tr"/>
    <property type="match status" value="1"/>
</dbReference>
<keyword evidence="3 5" id="KW-1133">Transmembrane helix</keyword>
<dbReference type="AlphaFoldDB" id="A0A8T2P866"/>
<keyword evidence="4 5" id="KW-0472">Membrane</keyword>
<evidence type="ECO:0000256" key="5">
    <source>
        <dbReference type="SAM" id="Phobius"/>
    </source>
</evidence>
<feature type="transmembrane region" description="Helical" evidence="5">
    <location>
        <begin position="20"/>
        <end position="44"/>
    </location>
</feature>
<reference evidence="6" key="1">
    <citation type="thesis" date="2021" institute="BYU ScholarsArchive" country="Provo, UT, USA">
        <title>Applications of and Algorithms for Genome Assembly and Genomic Analyses with an Emphasis on Marine Teleosts.</title>
        <authorList>
            <person name="Pickett B.D."/>
        </authorList>
    </citation>
    <scope>NUCLEOTIDE SEQUENCE</scope>
    <source>
        <strain evidence="6">HI-2016</strain>
    </source>
</reference>
<feature type="transmembrane region" description="Helical" evidence="5">
    <location>
        <begin position="276"/>
        <end position="293"/>
    </location>
</feature>
<organism evidence="6 7">
    <name type="scientific">Albula glossodonta</name>
    <name type="common">roundjaw bonefish</name>
    <dbReference type="NCBI Taxonomy" id="121402"/>
    <lineage>
        <taxon>Eukaryota</taxon>
        <taxon>Metazoa</taxon>
        <taxon>Chordata</taxon>
        <taxon>Craniata</taxon>
        <taxon>Vertebrata</taxon>
        <taxon>Euteleostomi</taxon>
        <taxon>Actinopterygii</taxon>
        <taxon>Neopterygii</taxon>
        <taxon>Teleostei</taxon>
        <taxon>Albuliformes</taxon>
        <taxon>Albulidae</taxon>
        <taxon>Albula</taxon>
    </lineage>
</organism>
<dbReference type="EMBL" id="JAFBMS010000013">
    <property type="protein sequence ID" value="KAG9347441.1"/>
    <property type="molecule type" value="Genomic_DNA"/>
</dbReference>
<comment type="caution">
    <text evidence="6">The sequence shown here is derived from an EMBL/GenBank/DDBJ whole genome shotgun (WGS) entry which is preliminary data.</text>
</comment>
<dbReference type="InterPro" id="IPR005828">
    <property type="entry name" value="MFS_sugar_transport-like"/>
</dbReference>
<feature type="transmembrane region" description="Helical" evidence="5">
    <location>
        <begin position="393"/>
        <end position="415"/>
    </location>
</feature>
<dbReference type="OrthoDB" id="5296287at2759"/>
<accession>A0A8T2P866</accession>
<dbReference type="Proteomes" id="UP000824540">
    <property type="component" value="Unassembled WGS sequence"/>
</dbReference>
<name>A0A8T2P866_9TELE</name>
<evidence type="ECO:0000313" key="6">
    <source>
        <dbReference type="EMBL" id="KAG9347441.1"/>
    </source>
</evidence>
<proteinExistence type="predicted"/>
<feature type="transmembrane region" description="Helical" evidence="5">
    <location>
        <begin position="129"/>
        <end position="149"/>
    </location>
</feature>
<evidence type="ECO:0000256" key="1">
    <source>
        <dbReference type="ARBA" id="ARBA00004141"/>
    </source>
</evidence>
<evidence type="ECO:0000256" key="3">
    <source>
        <dbReference type="ARBA" id="ARBA00022989"/>
    </source>
</evidence>
<dbReference type="GO" id="GO:0016020">
    <property type="term" value="C:membrane"/>
    <property type="evidence" value="ECO:0007669"/>
    <property type="project" value="UniProtKB-SubCell"/>
</dbReference>
<gene>
    <name evidence="6" type="ORF">JZ751_005008</name>
</gene>
<evidence type="ECO:0000256" key="4">
    <source>
        <dbReference type="ARBA" id="ARBA00023136"/>
    </source>
</evidence>
<dbReference type="SUPFAM" id="SSF103473">
    <property type="entry name" value="MFS general substrate transporter"/>
    <property type="match status" value="1"/>
</dbReference>
<dbReference type="InterPro" id="IPR036259">
    <property type="entry name" value="MFS_trans_sf"/>
</dbReference>
<feature type="transmembrane region" description="Helical" evidence="5">
    <location>
        <begin position="332"/>
        <end position="351"/>
    </location>
</feature>
<sequence length="470" mass="52568">MNFDEVLSHIGGFGKFQKTLYVWICLPQILLAFHMLVSVFTGAVPPHLCRSTWPPASTPSSHLNFSLVSSPGWDPSLSCTAPLLLQGLQPNYSTDLPPTNSCHGGWDFSKENFQSTVVTEWELVCDNAMLNNIGSSIYMFGLLVGAVLFGTEWTGRKHRMLAGIITDYFFGFGYILLAGVAYLIRDWRKLQLAISAPGFLFIFYVWVLPQSARWLMANKRKTEAMELIRKAAKENGKPLNIDIELCQEHKDLENNVEKNKYTVIDLIRTPKMRRRTLILFYLWFVNVLVYYGLSLNVSDFGTNIYLTQFIFGLVEMPARTITLFTLNRSRRFSMFSFIAIGGVACLFITVIPNELSVLRTILAMVGKFGITASLSIVYVYSAEIFPTIIRQSGIGMSSMCARTGGIIAPIIYLSQSYSKEAPMAVFGLCALLGAGLTLLLPETANTPLPDTIRDVEQGFHRYAPLGQLFT</sequence>
<keyword evidence="7" id="KW-1185">Reference proteome</keyword>
<feature type="transmembrane region" description="Helical" evidence="5">
    <location>
        <begin position="357"/>
        <end position="381"/>
    </location>
</feature>
<evidence type="ECO:0000313" key="7">
    <source>
        <dbReference type="Proteomes" id="UP000824540"/>
    </source>
</evidence>
<keyword evidence="2 5" id="KW-0812">Transmembrane</keyword>
<dbReference type="PANTHER" id="PTHR24064">
    <property type="entry name" value="SOLUTE CARRIER FAMILY 22 MEMBER"/>
    <property type="match status" value="1"/>
</dbReference>
<feature type="transmembrane region" description="Helical" evidence="5">
    <location>
        <begin position="421"/>
        <end position="440"/>
    </location>
</feature>
<dbReference type="Gene3D" id="1.20.1250.20">
    <property type="entry name" value="MFS general substrate transporter like domains"/>
    <property type="match status" value="1"/>
</dbReference>